<dbReference type="EMBL" id="CP009220">
    <property type="protein sequence ID" value="ALC05930.1"/>
    <property type="molecule type" value="Genomic_DNA"/>
</dbReference>
<proteinExistence type="predicted"/>
<organism evidence="1 2">
    <name type="scientific">Corynebacterium deserti GIMN1.010</name>
    <dbReference type="NCBI Taxonomy" id="931089"/>
    <lineage>
        <taxon>Bacteria</taxon>
        <taxon>Bacillati</taxon>
        <taxon>Actinomycetota</taxon>
        <taxon>Actinomycetes</taxon>
        <taxon>Mycobacteriales</taxon>
        <taxon>Corynebacteriaceae</taxon>
        <taxon>Corynebacterium</taxon>
    </lineage>
</organism>
<dbReference type="Proteomes" id="UP000068067">
    <property type="component" value="Chromosome"/>
</dbReference>
<gene>
    <name evidence="1" type="ORF">CDES_07605</name>
</gene>
<sequence length="127" mass="14750">MLIYATNIHIKFRQDTLRWLVADDWNRWVRRIVDRKDYTTLEGGSIPAGMNMKLHQEEGIARSVDIDLAMPKSKINRELREALFSISEVTDIEDIEITQSTIDIAEYKALHGIDPDPFYLVRVEESS</sequence>
<dbReference type="RefSeq" id="WP_053544934.1">
    <property type="nucleotide sequence ID" value="NZ_CP009220.1"/>
</dbReference>
<evidence type="ECO:0000313" key="1">
    <source>
        <dbReference type="EMBL" id="ALC05930.1"/>
    </source>
</evidence>
<evidence type="ECO:0000313" key="2">
    <source>
        <dbReference type="Proteomes" id="UP000068067"/>
    </source>
</evidence>
<dbReference type="PATRIC" id="fig|931089.4.peg.1536"/>
<reference evidence="1 2" key="1">
    <citation type="submission" date="2014-08" db="EMBL/GenBank/DDBJ databases">
        <title>Complete genome sequence of Corynebacterium deserti GIMN1.010 (=DSM 45689), isolated from desert sand in western China.</title>
        <authorList>
            <person name="Ruckert C."/>
            <person name="Albersmeier A."/>
            <person name="Kalinowski J."/>
        </authorList>
    </citation>
    <scope>NUCLEOTIDE SEQUENCE [LARGE SCALE GENOMIC DNA]</scope>
    <source>
        <strain evidence="1 2">GIMN1.010</strain>
    </source>
</reference>
<accession>A0A0M4CQ47</accession>
<dbReference type="AlphaFoldDB" id="A0A0M4CQ47"/>
<keyword evidence="2" id="KW-1185">Reference proteome</keyword>
<name>A0A0M4CQ47_9CORY</name>
<protein>
    <submittedName>
        <fullName evidence="1">Uncharacterized protein</fullName>
    </submittedName>
</protein>
<dbReference type="KEGG" id="cdx:CDES_07605"/>